<name>A0A382K9L3_9ZZZZ</name>
<reference evidence="2" key="1">
    <citation type="submission" date="2018-05" db="EMBL/GenBank/DDBJ databases">
        <authorList>
            <person name="Lanie J.A."/>
            <person name="Ng W.-L."/>
            <person name="Kazmierczak K.M."/>
            <person name="Andrzejewski T.M."/>
            <person name="Davidsen T.M."/>
            <person name="Wayne K.J."/>
            <person name="Tettelin H."/>
            <person name="Glass J.I."/>
            <person name="Rusch D."/>
            <person name="Podicherti R."/>
            <person name="Tsui H.-C.T."/>
            <person name="Winkler M.E."/>
        </authorList>
    </citation>
    <scope>NUCLEOTIDE SEQUENCE</scope>
</reference>
<sequence>MHKALHIKPELCTGCLQCEMACSFEHEGVFNPARSRIRIFEFEHGRYSVPYT</sequence>
<feature type="non-terminal residue" evidence="2">
    <location>
        <position position="52"/>
    </location>
</feature>
<protein>
    <recommendedName>
        <fullName evidence="1">4Fe-4S ferredoxin-type domain-containing protein</fullName>
    </recommendedName>
</protein>
<feature type="domain" description="4Fe-4S ferredoxin-type" evidence="1">
    <location>
        <begin position="3"/>
        <end position="32"/>
    </location>
</feature>
<gene>
    <name evidence="2" type="ORF">METZ01_LOCUS273540</name>
</gene>
<evidence type="ECO:0000259" key="1">
    <source>
        <dbReference type="PROSITE" id="PS51379"/>
    </source>
</evidence>
<dbReference type="SUPFAM" id="SSF54862">
    <property type="entry name" value="4Fe-4S ferredoxins"/>
    <property type="match status" value="1"/>
</dbReference>
<dbReference type="AlphaFoldDB" id="A0A382K9L3"/>
<dbReference type="PROSITE" id="PS51379">
    <property type="entry name" value="4FE4S_FER_2"/>
    <property type="match status" value="1"/>
</dbReference>
<dbReference type="InterPro" id="IPR017896">
    <property type="entry name" value="4Fe4S_Fe-S-bd"/>
</dbReference>
<dbReference type="Pfam" id="PF00037">
    <property type="entry name" value="Fer4"/>
    <property type="match status" value="1"/>
</dbReference>
<dbReference type="EMBL" id="UINC01079048">
    <property type="protein sequence ID" value="SVC20686.1"/>
    <property type="molecule type" value="Genomic_DNA"/>
</dbReference>
<accession>A0A382K9L3</accession>
<evidence type="ECO:0000313" key="2">
    <source>
        <dbReference type="EMBL" id="SVC20686.1"/>
    </source>
</evidence>
<proteinExistence type="predicted"/>
<organism evidence="2">
    <name type="scientific">marine metagenome</name>
    <dbReference type="NCBI Taxonomy" id="408172"/>
    <lineage>
        <taxon>unclassified sequences</taxon>
        <taxon>metagenomes</taxon>
        <taxon>ecological metagenomes</taxon>
    </lineage>
</organism>